<evidence type="ECO:0000256" key="7">
    <source>
        <dbReference type="ARBA" id="ARBA00023002"/>
    </source>
</evidence>
<evidence type="ECO:0000256" key="8">
    <source>
        <dbReference type="ARBA" id="ARBA00023027"/>
    </source>
</evidence>
<evidence type="ECO:0000256" key="9">
    <source>
        <dbReference type="ARBA" id="ARBA00023167"/>
    </source>
</evidence>
<dbReference type="AlphaFoldDB" id="A0A2T0VZU4"/>
<evidence type="ECO:0000256" key="4">
    <source>
        <dbReference type="ARBA" id="ARBA00022605"/>
    </source>
</evidence>
<evidence type="ECO:0000256" key="2">
    <source>
        <dbReference type="ARBA" id="ARBA00004777"/>
    </source>
</evidence>
<dbReference type="InterPro" id="IPR004620">
    <property type="entry name" value="MTHF_reductase_bac"/>
</dbReference>
<name>A0A2T0VZU4_9RHOB</name>
<evidence type="ECO:0000313" key="14">
    <source>
        <dbReference type="Proteomes" id="UP000238007"/>
    </source>
</evidence>
<evidence type="ECO:0000313" key="13">
    <source>
        <dbReference type="EMBL" id="PRY78050.1"/>
    </source>
</evidence>
<dbReference type="UniPathway" id="UPA00193"/>
<keyword evidence="8" id="KW-0520">NAD</keyword>
<keyword evidence="9" id="KW-0486">Methionine biosynthesis</keyword>
<evidence type="ECO:0000256" key="12">
    <source>
        <dbReference type="RuleBase" id="RU003862"/>
    </source>
</evidence>
<reference evidence="13 14" key="1">
    <citation type="submission" date="2018-03" db="EMBL/GenBank/DDBJ databases">
        <title>Genomic Encyclopedia of Archaeal and Bacterial Type Strains, Phase II (KMG-II): from individual species to whole genera.</title>
        <authorList>
            <person name="Goeker M."/>
        </authorList>
    </citation>
    <scope>NUCLEOTIDE SEQUENCE [LARGE SCALE GENOMIC DNA]</scope>
    <source>
        <strain evidence="13 14">DSM 101533</strain>
    </source>
</reference>
<dbReference type="EC" id="1.5.1.54" evidence="12"/>
<dbReference type="GO" id="GO:0106312">
    <property type="term" value="F:methylenetetrahydrofolate reductase (NADH) activity"/>
    <property type="evidence" value="ECO:0007669"/>
    <property type="project" value="UniProtKB-EC"/>
</dbReference>
<dbReference type="PANTHER" id="PTHR45754">
    <property type="entry name" value="METHYLENETETRAHYDROFOLATE REDUCTASE"/>
    <property type="match status" value="1"/>
</dbReference>
<dbReference type="InterPro" id="IPR003171">
    <property type="entry name" value="Mehydrof_redctse-like"/>
</dbReference>
<dbReference type="GO" id="GO:0035999">
    <property type="term" value="P:tetrahydrofolate interconversion"/>
    <property type="evidence" value="ECO:0007669"/>
    <property type="project" value="UniProtKB-UniPathway"/>
</dbReference>
<comment type="similarity">
    <text evidence="3 12">Belongs to the methylenetetrahydrofolate reductase family.</text>
</comment>
<evidence type="ECO:0000256" key="3">
    <source>
        <dbReference type="ARBA" id="ARBA00006743"/>
    </source>
</evidence>
<dbReference type="PANTHER" id="PTHR45754:SF3">
    <property type="entry name" value="METHYLENETETRAHYDROFOLATE REDUCTASE (NADPH)"/>
    <property type="match status" value="1"/>
</dbReference>
<proteinExistence type="inferred from homology"/>
<organism evidence="13 14">
    <name type="scientific">Yoonia maritima</name>
    <dbReference type="NCBI Taxonomy" id="1435347"/>
    <lineage>
        <taxon>Bacteria</taxon>
        <taxon>Pseudomonadati</taxon>
        <taxon>Pseudomonadota</taxon>
        <taxon>Alphaproteobacteria</taxon>
        <taxon>Rhodobacterales</taxon>
        <taxon>Paracoccaceae</taxon>
        <taxon>Yoonia</taxon>
    </lineage>
</organism>
<dbReference type="Proteomes" id="UP000238007">
    <property type="component" value="Unassembled WGS sequence"/>
</dbReference>
<comment type="catalytic activity">
    <reaction evidence="11">
        <text>(6S)-5-methyl-5,6,7,8-tetrahydrofolate + NAD(+) = (6R)-5,10-methylene-5,6,7,8-tetrahydrofolate + NADH + H(+)</text>
        <dbReference type="Rhea" id="RHEA:19821"/>
        <dbReference type="ChEBI" id="CHEBI:15378"/>
        <dbReference type="ChEBI" id="CHEBI:15636"/>
        <dbReference type="ChEBI" id="CHEBI:18608"/>
        <dbReference type="ChEBI" id="CHEBI:57540"/>
        <dbReference type="ChEBI" id="CHEBI:57945"/>
        <dbReference type="EC" id="1.5.1.54"/>
    </reaction>
    <physiologicalReaction direction="right-to-left" evidence="11">
        <dbReference type="Rhea" id="RHEA:19823"/>
    </physiologicalReaction>
</comment>
<evidence type="ECO:0000256" key="11">
    <source>
        <dbReference type="ARBA" id="ARBA00048628"/>
    </source>
</evidence>
<dbReference type="GO" id="GO:0009086">
    <property type="term" value="P:methionine biosynthetic process"/>
    <property type="evidence" value="ECO:0007669"/>
    <property type="project" value="UniProtKB-KW"/>
</dbReference>
<evidence type="ECO:0000256" key="10">
    <source>
        <dbReference type="ARBA" id="ARBA00034478"/>
    </source>
</evidence>
<comment type="caution">
    <text evidence="13">The sequence shown here is derived from an EMBL/GenBank/DDBJ whole genome shotgun (WGS) entry which is preliminary data.</text>
</comment>
<evidence type="ECO:0000256" key="5">
    <source>
        <dbReference type="ARBA" id="ARBA00022630"/>
    </source>
</evidence>
<dbReference type="GO" id="GO:0005829">
    <property type="term" value="C:cytosol"/>
    <property type="evidence" value="ECO:0007669"/>
    <property type="project" value="InterPro"/>
</dbReference>
<protein>
    <recommendedName>
        <fullName evidence="12">Methylenetetrahydrofolate reductase</fullName>
        <ecNumber evidence="12">1.5.1.54</ecNumber>
    </recommendedName>
</protein>
<evidence type="ECO:0000256" key="1">
    <source>
        <dbReference type="ARBA" id="ARBA00001974"/>
    </source>
</evidence>
<keyword evidence="4" id="KW-0028">Amino-acid biosynthesis</keyword>
<gene>
    <name evidence="13" type="ORF">CLV80_10411</name>
</gene>
<dbReference type="Pfam" id="PF02219">
    <property type="entry name" value="MTHFR"/>
    <property type="match status" value="1"/>
</dbReference>
<dbReference type="GO" id="GO:0071949">
    <property type="term" value="F:FAD binding"/>
    <property type="evidence" value="ECO:0007669"/>
    <property type="project" value="TreeGrafter"/>
</dbReference>
<dbReference type="NCBIfam" id="TIGR00676">
    <property type="entry name" value="fadh2"/>
    <property type="match status" value="1"/>
</dbReference>
<accession>A0A2T0VZU4</accession>
<dbReference type="Gene3D" id="3.20.20.220">
    <property type="match status" value="1"/>
</dbReference>
<dbReference type="CDD" id="cd00537">
    <property type="entry name" value="MTHFR"/>
    <property type="match status" value="1"/>
</dbReference>
<evidence type="ECO:0000256" key="6">
    <source>
        <dbReference type="ARBA" id="ARBA00022827"/>
    </source>
</evidence>
<comment type="pathway">
    <text evidence="10">Amino-acid biosynthesis; L-methionine biosynthesis via de novo pathway.</text>
</comment>
<keyword evidence="14" id="KW-1185">Reference proteome</keyword>
<comment type="cofactor">
    <cofactor evidence="1 12">
        <name>FAD</name>
        <dbReference type="ChEBI" id="CHEBI:57692"/>
    </cofactor>
</comment>
<keyword evidence="5 12" id="KW-0285">Flavoprotein</keyword>
<keyword evidence="7 12" id="KW-0560">Oxidoreductase</keyword>
<comment type="pathway">
    <text evidence="2 12">One-carbon metabolism; tetrahydrofolate interconversion.</text>
</comment>
<keyword evidence="6 12" id="KW-0274">FAD</keyword>
<dbReference type="InterPro" id="IPR029041">
    <property type="entry name" value="FAD-linked_oxidoreductase-like"/>
</dbReference>
<sequence length="314" mass="33814">MIVVKVMNLLQLIKAEITAWQERGPSMSTPSVSFEFFPPKSLEGSFRLWDCVNVLAPLDPTFVSVTYGAGGTTRKLTHEAVGAIHRTSGLNVAAHLTCVDATKAETLEIADGYAQEGVREIVALRGDAPKGSDGFKPHAEGFASSVELIGALADTGKFNIRVGAYPEKHPEAADQAADIAFLKRKIDAGATSAITQFFFEADTFFRFRDACVKAGIDAPILPGILPIENWAGTQRFARMCGTTIPQVVTDAFQHATRDGTTDLLATALATELCDDLLQGGVDHLHFYTLNRPELTRDVCHALGVTPKGRLQNVA</sequence>
<dbReference type="EMBL" id="PVTP01000004">
    <property type="protein sequence ID" value="PRY78050.1"/>
    <property type="molecule type" value="Genomic_DNA"/>
</dbReference>
<dbReference type="SUPFAM" id="SSF51730">
    <property type="entry name" value="FAD-linked oxidoreductase"/>
    <property type="match status" value="1"/>
</dbReference>